<organism evidence="1 2">
    <name type="scientific">Pseudonocardia oceani</name>
    <dbReference type="NCBI Taxonomy" id="2792013"/>
    <lineage>
        <taxon>Bacteria</taxon>
        <taxon>Bacillati</taxon>
        <taxon>Actinomycetota</taxon>
        <taxon>Actinomycetes</taxon>
        <taxon>Pseudonocardiales</taxon>
        <taxon>Pseudonocardiaceae</taxon>
        <taxon>Pseudonocardia</taxon>
    </lineage>
</organism>
<sequence length="52" mass="5925">MSAPVSVEQEHERRGWVFYDWANRVFQTSVITVFPSLYLTVAEADARAHGQA</sequence>
<comment type="caution">
    <text evidence="1">The sequence shown here is derived from an EMBL/GenBank/DDBJ whole genome shotgun (WGS) entry which is preliminary data.</text>
</comment>
<evidence type="ECO:0000313" key="2">
    <source>
        <dbReference type="Proteomes" id="UP000694300"/>
    </source>
</evidence>
<evidence type="ECO:0000313" key="1">
    <source>
        <dbReference type="EMBL" id="MBW0132012.1"/>
    </source>
</evidence>
<proteinExistence type="predicted"/>
<reference evidence="1 2" key="1">
    <citation type="submission" date="2020-11" db="EMBL/GenBank/DDBJ databases">
        <title>Pseudonocardia abyssalis sp. nov. and Pseudonocardia oceani sp. nov., description and phylogenomic analysis of two novel actinomycetes isolated from the deep Southern Ocean.</title>
        <authorList>
            <person name="Parra J."/>
        </authorList>
    </citation>
    <scope>NUCLEOTIDE SEQUENCE [LARGE SCALE GENOMIC DNA]</scope>
    <source>
        <strain evidence="2">KRD185</strain>
    </source>
</reference>
<accession>A0ABS6UIC7</accession>
<gene>
    <name evidence="1" type="ORF">I4I82_30680</name>
</gene>
<dbReference type="RefSeq" id="WP_218593294.1">
    <property type="nucleotide sequence ID" value="NZ_JADQDE010000580.1"/>
</dbReference>
<dbReference type="Proteomes" id="UP000694300">
    <property type="component" value="Unassembled WGS sequence"/>
</dbReference>
<dbReference type="EMBL" id="JADQDF010000001">
    <property type="protein sequence ID" value="MBW0132012.1"/>
    <property type="molecule type" value="Genomic_DNA"/>
</dbReference>
<keyword evidence="2" id="KW-1185">Reference proteome</keyword>
<protein>
    <submittedName>
        <fullName evidence="1">Uncharacterized protein</fullName>
    </submittedName>
</protein>
<name>A0ABS6UIC7_9PSEU</name>